<dbReference type="InterPro" id="IPR040521">
    <property type="entry name" value="KDZ"/>
</dbReference>
<feature type="compositionally biased region" description="Basic and acidic residues" evidence="1">
    <location>
        <begin position="912"/>
        <end position="924"/>
    </location>
</feature>
<dbReference type="EMBL" id="JARJCN010000054">
    <property type="protein sequence ID" value="KAJ7080573.1"/>
    <property type="molecule type" value="Genomic_DNA"/>
</dbReference>
<dbReference type="PANTHER" id="PTHR33096">
    <property type="entry name" value="CXC2 DOMAIN-CONTAINING PROTEIN"/>
    <property type="match status" value="1"/>
</dbReference>
<feature type="domain" description="CxC2-like cysteine cluster KDZ transposase-associated" evidence="2">
    <location>
        <begin position="191"/>
        <end position="299"/>
    </location>
</feature>
<reference evidence="3" key="1">
    <citation type="submission" date="2023-03" db="EMBL/GenBank/DDBJ databases">
        <title>Massive genome expansion in bonnet fungi (Mycena s.s.) driven by repeated elements and novel gene families across ecological guilds.</title>
        <authorList>
            <consortium name="Lawrence Berkeley National Laboratory"/>
            <person name="Harder C.B."/>
            <person name="Miyauchi S."/>
            <person name="Viragh M."/>
            <person name="Kuo A."/>
            <person name="Thoen E."/>
            <person name="Andreopoulos B."/>
            <person name="Lu D."/>
            <person name="Skrede I."/>
            <person name="Drula E."/>
            <person name="Henrissat B."/>
            <person name="Morin E."/>
            <person name="Kohler A."/>
            <person name="Barry K."/>
            <person name="LaButti K."/>
            <person name="Morin E."/>
            <person name="Salamov A."/>
            <person name="Lipzen A."/>
            <person name="Mereny Z."/>
            <person name="Hegedus B."/>
            <person name="Baldrian P."/>
            <person name="Stursova M."/>
            <person name="Weitz H."/>
            <person name="Taylor A."/>
            <person name="Grigoriev I.V."/>
            <person name="Nagy L.G."/>
            <person name="Martin F."/>
            <person name="Kauserud H."/>
        </authorList>
    </citation>
    <scope>NUCLEOTIDE SEQUENCE</scope>
    <source>
        <strain evidence="3">CBHHK173m</strain>
    </source>
</reference>
<evidence type="ECO:0000256" key="1">
    <source>
        <dbReference type="SAM" id="MobiDB-lite"/>
    </source>
</evidence>
<dbReference type="Pfam" id="PF18758">
    <property type="entry name" value="KDZ"/>
    <property type="match status" value="1"/>
</dbReference>
<name>A0AAD6TUU3_9AGAR</name>
<feature type="compositionally biased region" description="Pro residues" evidence="1">
    <location>
        <begin position="1091"/>
        <end position="1116"/>
    </location>
</feature>
<dbReference type="InterPro" id="IPR041457">
    <property type="entry name" value="CxC2_KDZ-assoc"/>
</dbReference>
<organism evidence="3 4">
    <name type="scientific">Mycena belliarum</name>
    <dbReference type="NCBI Taxonomy" id="1033014"/>
    <lineage>
        <taxon>Eukaryota</taxon>
        <taxon>Fungi</taxon>
        <taxon>Dikarya</taxon>
        <taxon>Basidiomycota</taxon>
        <taxon>Agaricomycotina</taxon>
        <taxon>Agaricomycetes</taxon>
        <taxon>Agaricomycetidae</taxon>
        <taxon>Agaricales</taxon>
        <taxon>Marasmiineae</taxon>
        <taxon>Mycenaceae</taxon>
        <taxon>Mycena</taxon>
    </lineage>
</organism>
<protein>
    <recommendedName>
        <fullName evidence="2">CxC2-like cysteine cluster KDZ transposase-associated domain-containing protein</fullName>
    </recommendedName>
</protein>
<feature type="compositionally biased region" description="Basic residues" evidence="1">
    <location>
        <begin position="925"/>
        <end position="936"/>
    </location>
</feature>
<evidence type="ECO:0000313" key="3">
    <source>
        <dbReference type="EMBL" id="KAJ7080573.1"/>
    </source>
</evidence>
<feature type="region of interest" description="Disordered" evidence="1">
    <location>
        <begin position="912"/>
        <end position="941"/>
    </location>
</feature>
<comment type="caution">
    <text evidence="3">The sequence shown here is derived from an EMBL/GenBank/DDBJ whole genome shotgun (WGS) entry which is preliminary data.</text>
</comment>
<evidence type="ECO:0000259" key="2">
    <source>
        <dbReference type="Pfam" id="PF18803"/>
    </source>
</evidence>
<dbReference type="Pfam" id="PF18803">
    <property type="entry name" value="CxC2"/>
    <property type="match status" value="1"/>
</dbReference>
<feature type="compositionally biased region" description="Low complexity" evidence="1">
    <location>
        <begin position="1039"/>
        <end position="1048"/>
    </location>
</feature>
<feature type="compositionally biased region" description="Acidic residues" evidence="1">
    <location>
        <begin position="1049"/>
        <end position="1067"/>
    </location>
</feature>
<sequence length="1252" mass="140953">MGKRKKTTDRVVPALPTVPHRLPVTPLAGPSTTRILREKTSIAQDGAVRQTRTVIDVPDEQHSRRPIKLYPDTRKDDVPVYDAYDGGVEGGLESDDEQGRDLRESDDPLRQWAEDHLATFLEELLRLEGRGDHRDSMNCVSCRKGAPDHRCIDCFAGGRLHCQSCVLREHQELPFHRIEHWNGTAFKRKSLRELGLRIQLGHWSGADRRCPLPRPPAGDDFVIVDNSGVHQVALDYCNCGQGGADTVQLLRAGLFPATTTNPRTAATFTVLHRYHLLSFESKCSGFEFYQSLARETNNMKHKPNKDRYHEFLRMTREWRQLKMLKRAGRGHDPAGAKGTKDGSCALLCPACPHPGKNLPPGWESVTQEKQFLYALFLAIDANFRLKRKEVSSEEKDPGLSKGSAFFCDVEEYMTHVRANWHRKQERSHCVAHDAVDKPDREARGTASSGIGAVDCARHNMKRPNAVGDLQLGERYINMDYMFLKSVAGTELMRLFVSYDIVCQWHINIWIRMLQYQNDAITLDGRGKFLTFLIPKFHLPAHIEACNLRFSFMLTRDVGQTDGEAPERGWANANPLARSTKEMGPGSRRDVLNDHFNDLNHKKIIALGYALRRKTQTAVPEMVTTTQALEDLEKSVGEATVKEWTEMAVKWEADPDAPNPFETQCKDDHLAKVRSELAAEAAAREAVGKEDDGSVRDDMHVTELLAMGLQLEDQQRILAFDVAGTGLHPTDNQRRAMVERTAKLRRKIFAWIDVQVKFFPELVRIRELEDQARARSAGSQPIPGVKVSDLTLWLPSAMVAGPGAESRVPSCTREIQQHEYRLRVGQGNEALHEVRRMLLVRTHLYKLKDTHSRGVRANMRSNAKITALNDRIRRAAAQYRAARKALQALGRVLKRHEWERTLQDLKEEDVRGLPRSRFGDPERQAGKKAKKKSRSKRARTERQERPLSWIWIAQESYDPGSTGAMAEGVRIEWAKARARRLRWREEVDLLEEEMRRVLQFTRWRAGWWRAQAALQDELVAAFTEDWRMLPELIEGGRAGNGVEENSSGGESDDDDNDEGEEAGEEEEAIDKLPQRPVQAAYVDEVLTAASRLPPPASRLPPPASRLPPPTSRLPPPAYGLRPPASSLPSPICLLPPAYRLPHTASHPTASRLPPPASRLLPTAYDLLPPASRLPSAYYLPPTASRILPPTLRPPAYGLPPMASRLLSPAYRLLPPPTASRIPPHAYSLPPAASRLPPPALCSPHWPSVLLHTF</sequence>
<feature type="region of interest" description="Disordered" evidence="1">
    <location>
        <begin position="1090"/>
        <end position="1116"/>
    </location>
</feature>
<dbReference type="PANTHER" id="PTHR33096:SF1">
    <property type="entry name" value="CXC1-LIKE CYSTEINE CLUSTER ASSOCIATED WITH KDZ TRANSPOSASES DOMAIN-CONTAINING PROTEIN"/>
    <property type="match status" value="1"/>
</dbReference>
<accession>A0AAD6TUU3</accession>
<dbReference type="AlphaFoldDB" id="A0AAD6TUU3"/>
<feature type="region of interest" description="Disordered" evidence="1">
    <location>
        <begin position="1033"/>
        <end position="1075"/>
    </location>
</feature>
<evidence type="ECO:0000313" key="4">
    <source>
        <dbReference type="Proteomes" id="UP001222325"/>
    </source>
</evidence>
<dbReference type="Proteomes" id="UP001222325">
    <property type="component" value="Unassembled WGS sequence"/>
</dbReference>
<keyword evidence="4" id="KW-1185">Reference proteome</keyword>
<proteinExistence type="predicted"/>
<gene>
    <name evidence="3" type="ORF">B0H15DRAFT_953443</name>
</gene>
<feature type="region of interest" description="Disordered" evidence="1">
    <location>
        <begin position="562"/>
        <end position="587"/>
    </location>
</feature>